<dbReference type="Pfam" id="PF18962">
    <property type="entry name" value="Por_Secre_tail"/>
    <property type="match status" value="1"/>
</dbReference>
<comment type="caution">
    <text evidence="2">The sequence shown here is derived from an EMBL/GenBank/DDBJ whole genome shotgun (WGS) entry which is preliminary data.</text>
</comment>
<gene>
    <name evidence="2" type="ORF">A4H97_27415</name>
</gene>
<keyword evidence="3" id="KW-1185">Reference proteome</keyword>
<organism evidence="2 3">
    <name type="scientific">Niastella yeongjuensis</name>
    <dbReference type="NCBI Taxonomy" id="354355"/>
    <lineage>
        <taxon>Bacteria</taxon>
        <taxon>Pseudomonadati</taxon>
        <taxon>Bacteroidota</taxon>
        <taxon>Chitinophagia</taxon>
        <taxon>Chitinophagales</taxon>
        <taxon>Chitinophagaceae</taxon>
        <taxon>Niastella</taxon>
    </lineage>
</organism>
<evidence type="ECO:0000313" key="3">
    <source>
        <dbReference type="Proteomes" id="UP000192610"/>
    </source>
</evidence>
<name>A0A1V9EYQ3_9BACT</name>
<sequence length="452" mass="47390">MKLDSRTRANTRWLLVILWVVLSTRAINAQCPAGSTPNTPGTYALGTTVCITTAVSGNITLNSGATMIVISGGNYTGNLDAKKGSAIIIQNGGIFAPGNANNFAATLTNNGTVNGNISVDDGAAITNNGSFTWGASWNQNKTITVTNTACGRMSFSQNTNVKANAQIINNGVLNFAQGLTSDNGTTINNRGRITFSGDLNIGGTFINQNKAIIKGNNNTISSNKVGDSLINTGTITVSNTSIKTSTRTRNEGLLVVEGSYTINGESFKINNSNAYVRVGGSFSNNGQVQGNGSLYVGGAIGNNQTISGNGPAAPLTVNKNSGEINGTTFAINYNNALVSKDTTNYTPTMANPDACVVLDLVVVPTRNIVATPTGVFPNPFKDILQISMQLEKAGVIQVALYNSSGQLVSKVQQQGLLGRNTIVMYNLSALLPGIYLVQIKTDKHTSFEKLIK</sequence>
<proteinExistence type="predicted"/>
<dbReference type="EMBL" id="LVXG01000011">
    <property type="protein sequence ID" value="OQP51311.1"/>
    <property type="molecule type" value="Genomic_DNA"/>
</dbReference>
<evidence type="ECO:0000259" key="1">
    <source>
        <dbReference type="Pfam" id="PF18962"/>
    </source>
</evidence>
<dbReference type="Proteomes" id="UP000192610">
    <property type="component" value="Unassembled WGS sequence"/>
</dbReference>
<feature type="domain" description="Secretion system C-terminal sorting" evidence="1">
    <location>
        <begin position="375"/>
        <end position="451"/>
    </location>
</feature>
<dbReference type="InterPro" id="IPR026444">
    <property type="entry name" value="Secre_tail"/>
</dbReference>
<protein>
    <recommendedName>
        <fullName evidence="1">Secretion system C-terminal sorting domain-containing protein</fullName>
    </recommendedName>
</protein>
<dbReference type="AlphaFoldDB" id="A0A1V9EYQ3"/>
<dbReference type="OrthoDB" id="651538at2"/>
<dbReference type="STRING" id="354355.SAMN05660816_05671"/>
<dbReference type="RefSeq" id="WP_081198530.1">
    <property type="nucleotide sequence ID" value="NZ_FOCZ01000014.1"/>
</dbReference>
<dbReference type="NCBIfam" id="TIGR04183">
    <property type="entry name" value="Por_Secre_tail"/>
    <property type="match status" value="1"/>
</dbReference>
<reference evidence="3" key="1">
    <citation type="submission" date="2016-04" db="EMBL/GenBank/DDBJ databases">
        <authorList>
            <person name="Chen L."/>
            <person name="Zhuang W."/>
            <person name="Wang G."/>
        </authorList>
    </citation>
    <scope>NUCLEOTIDE SEQUENCE [LARGE SCALE GENOMIC DNA]</scope>
    <source>
        <strain evidence="3">17621</strain>
    </source>
</reference>
<accession>A0A1V9EYQ3</accession>
<evidence type="ECO:0000313" key="2">
    <source>
        <dbReference type="EMBL" id="OQP51311.1"/>
    </source>
</evidence>